<feature type="non-terminal residue" evidence="2">
    <location>
        <position position="94"/>
    </location>
</feature>
<dbReference type="InterPro" id="IPR012337">
    <property type="entry name" value="RNaseH-like_sf"/>
</dbReference>
<dbReference type="PROSITE" id="PS50822">
    <property type="entry name" value="PIWI"/>
    <property type="match status" value="1"/>
</dbReference>
<comment type="caution">
    <text evidence="2">The sequence shown here is derived from an EMBL/GenBank/DDBJ whole genome shotgun (WGS) entry which is preliminary data.</text>
</comment>
<dbReference type="GO" id="GO:0003676">
    <property type="term" value="F:nucleic acid binding"/>
    <property type="evidence" value="ECO:0007669"/>
    <property type="project" value="InterPro"/>
</dbReference>
<dbReference type="SUPFAM" id="SSF53098">
    <property type="entry name" value="Ribonuclease H-like"/>
    <property type="match status" value="1"/>
</dbReference>
<dbReference type="EMBL" id="ADBV01019161">
    <property type="protein sequence ID" value="EJW71225.1"/>
    <property type="molecule type" value="Genomic_DNA"/>
</dbReference>
<sequence>VGKAFNIPPGTTVDVGITHPTEFDFYLCSHAGIQGTSRPSHYHVLWDDNQLSADELQQLTYQMCHTYVRCTRSVSIPAPAYYAQNIMQNIHFYT</sequence>
<evidence type="ECO:0000313" key="3">
    <source>
        <dbReference type="Proteomes" id="UP000004810"/>
    </source>
</evidence>
<dbReference type="Pfam" id="PF02171">
    <property type="entry name" value="Piwi"/>
    <property type="match status" value="1"/>
</dbReference>
<proteinExistence type="predicted"/>
<feature type="domain" description="Piwi" evidence="1">
    <location>
        <begin position="1"/>
        <end position="86"/>
    </location>
</feature>
<dbReference type="Proteomes" id="UP000004810">
    <property type="component" value="Unassembled WGS sequence"/>
</dbReference>
<accession>J9AB82</accession>
<dbReference type="AlphaFoldDB" id="J9AB82"/>
<name>J9AB82_WUCBA</name>
<reference evidence="3" key="1">
    <citation type="submission" date="2012-08" db="EMBL/GenBank/DDBJ databases">
        <title>The Genome Sequence of Wuchereria bancrofti.</title>
        <authorList>
            <person name="Nutman T.B."/>
            <person name="Fink D.L."/>
            <person name="Russ C."/>
            <person name="Young S."/>
            <person name="Zeng Q."/>
            <person name="Koehrsen M."/>
            <person name="Alvarado L."/>
            <person name="Berlin A."/>
            <person name="Chapman S.B."/>
            <person name="Chen Z."/>
            <person name="Freedman E."/>
            <person name="Gellesch M."/>
            <person name="Goldberg J."/>
            <person name="Griggs A."/>
            <person name="Gujja S."/>
            <person name="Heilman E.R."/>
            <person name="Heiman D."/>
            <person name="Hepburn T."/>
            <person name="Howarth C."/>
            <person name="Jen D."/>
            <person name="Larson L."/>
            <person name="Lewis B."/>
            <person name="Mehta T."/>
            <person name="Park D."/>
            <person name="Pearson M."/>
            <person name="Roberts A."/>
            <person name="Saif S."/>
            <person name="Shea T."/>
            <person name="Shenoy N."/>
            <person name="Sisk P."/>
            <person name="Stolte C."/>
            <person name="Sykes S."/>
            <person name="Walk T."/>
            <person name="White J."/>
            <person name="Yandava C."/>
            <person name="Haas B."/>
            <person name="Henn M.R."/>
            <person name="Nusbaum C."/>
            <person name="Birren B."/>
        </authorList>
    </citation>
    <scope>NUCLEOTIDE SEQUENCE [LARGE SCALE GENOMIC DNA]</scope>
    <source>
        <strain evidence="3">NA</strain>
    </source>
</reference>
<feature type="non-terminal residue" evidence="2">
    <location>
        <position position="1"/>
    </location>
</feature>
<dbReference type="Gene3D" id="3.30.420.10">
    <property type="entry name" value="Ribonuclease H-like superfamily/Ribonuclease H"/>
    <property type="match status" value="1"/>
</dbReference>
<gene>
    <name evidence="2" type="ORF">WUBG_17867</name>
</gene>
<dbReference type="InterPro" id="IPR036397">
    <property type="entry name" value="RNaseH_sf"/>
</dbReference>
<protein>
    <recommendedName>
        <fullName evidence="1">Piwi domain-containing protein</fullName>
    </recommendedName>
</protein>
<evidence type="ECO:0000259" key="1">
    <source>
        <dbReference type="PROSITE" id="PS50822"/>
    </source>
</evidence>
<dbReference type="PANTHER" id="PTHR22891">
    <property type="entry name" value="EUKARYOTIC TRANSLATION INITIATION FACTOR 2C"/>
    <property type="match status" value="1"/>
</dbReference>
<evidence type="ECO:0000313" key="2">
    <source>
        <dbReference type="EMBL" id="EJW71225.1"/>
    </source>
</evidence>
<dbReference type="InterPro" id="IPR003165">
    <property type="entry name" value="Piwi"/>
</dbReference>
<organism evidence="2 3">
    <name type="scientific">Wuchereria bancrofti</name>
    <dbReference type="NCBI Taxonomy" id="6293"/>
    <lineage>
        <taxon>Eukaryota</taxon>
        <taxon>Metazoa</taxon>
        <taxon>Ecdysozoa</taxon>
        <taxon>Nematoda</taxon>
        <taxon>Chromadorea</taxon>
        <taxon>Rhabditida</taxon>
        <taxon>Spirurina</taxon>
        <taxon>Spiruromorpha</taxon>
        <taxon>Filarioidea</taxon>
        <taxon>Onchocercidae</taxon>
        <taxon>Wuchereria</taxon>
    </lineage>
</organism>